<dbReference type="Proteomes" id="UP000284614">
    <property type="component" value="Unassembled WGS sequence"/>
</dbReference>
<dbReference type="Proteomes" id="UP000036847">
    <property type="component" value="Chromosome"/>
</dbReference>
<reference evidence="4 6" key="2">
    <citation type="submission" date="2018-08" db="EMBL/GenBank/DDBJ databases">
        <title>A genome reference for cultivated species of the human gut microbiota.</title>
        <authorList>
            <person name="Zou Y."/>
            <person name="Xue W."/>
            <person name="Luo G."/>
        </authorList>
    </citation>
    <scope>NUCLEOTIDE SEQUENCE [LARGE SCALE GENOMIC DNA]</scope>
    <source>
        <strain evidence="4 6">OF01-1</strain>
    </source>
</reference>
<feature type="region of interest" description="Disordered" evidence="1">
    <location>
        <begin position="51"/>
        <end position="72"/>
    </location>
</feature>
<evidence type="ECO:0000256" key="2">
    <source>
        <dbReference type="SAM" id="Phobius"/>
    </source>
</evidence>
<sequence>MKKERYISHSFIRFRQWSRKAYAIFATLGLCVTIGQLRKNVTECALCKQQTPHAEGIDPQRETEDSVPEEDWESTVLSPTPLLFLFIPFQSLKYSYSGAAQQAVATSVLYILYKEVASHPNGTGNLFFNSPSYDH</sequence>
<evidence type="ECO:0000313" key="4">
    <source>
        <dbReference type="EMBL" id="RGY68763.1"/>
    </source>
</evidence>
<accession>A0A0I9RTV8</accession>
<reference evidence="3" key="1">
    <citation type="book" date="2014" name="THE 24TH EUROPEAN CONGRESS OF CLINICAL MICROBIOLOGY AND INFECTIOUS DISEASES" publisher="ECCMID 2014" city="Barcelona, Spain">
        <title>Identification of resistance genes in three multidrug-resistant Bacteroides fragilis isolates by whole genome sequencing.</title>
        <editorList>
            <person name="Unknown"/>
            <person name="A."/>
        </editorList>
        <authorList>
            <person name="Sydenham T.V."/>
            <person name="Hasman H."/>
            <person name="Wang M."/>
            <person name="Soki J."/>
            <person name="Nagy E."/>
            <person name="Justesen U.S."/>
        </authorList>
    </citation>
    <scope>NUCLEOTIDE SEQUENCE</scope>
    <source>
        <strain evidence="3">DCMSKEJBY0001B</strain>
    </source>
</reference>
<dbReference type="RefSeq" id="WP_005809130.1">
    <property type="nucleotide sequence ID" value="NZ_CP036539.1"/>
</dbReference>
<feature type="compositionally biased region" description="Basic and acidic residues" evidence="1">
    <location>
        <begin position="55"/>
        <end position="64"/>
    </location>
</feature>
<protein>
    <submittedName>
        <fullName evidence="4">Uncharacterized protein</fullName>
    </submittedName>
</protein>
<dbReference type="OrthoDB" id="1120304at2"/>
<dbReference type="EMBL" id="QSDG01000008">
    <property type="protein sequence ID" value="RGY68763.1"/>
    <property type="molecule type" value="Genomic_DNA"/>
</dbReference>
<reference evidence="3 5" key="3">
    <citation type="submission" date="2019-03" db="EMBL/GenBank/DDBJ databases">
        <title>Complete genome assembly of MDR B. fragilis.</title>
        <authorList>
            <person name="Sydenham T.V."/>
            <person name="Hasman H."/>
            <person name="Justesen U.S."/>
        </authorList>
    </citation>
    <scope>NUCLEOTIDE SEQUENCE [LARGE SCALE GENOMIC DNA]</scope>
    <source>
        <strain evidence="3 5">DCMSKEJBY0001B</strain>
    </source>
</reference>
<keyword evidence="2" id="KW-1133">Transmembrane helix</keyword>
<proteinExistence type="predicted"/>
<evidence type="ECO:0000313" key="5">
    <source>
        <dbReference type="Proteomes" id="UP000036847"/>
    </source>
</evidence>
<evidence type="ECO:0000313" key="3">
    <source>
        <dbReference type="EMBL" id="QCQ45496.1"/>
    </source>
</evidence>
<feature type="transmembrane region" description="Helical" evidence="2">
    <location>
        <begin position="21"/>
        <end position="37"/>
    </location>
</feature>
<dbReference type="AlphaFoldDB" id="A0A0I9RTV8"/>
<keyword evidence="2" id="KW-0472">Membrane</keyword>
<evidence type="ECO:0000313" key="6">
    <source>
        <dbReference type="Proteomes" id="UP000284614"/>
    </source>
</evidence>
<organism evidence="4 6">
    <name type="scientific">Bacteroides fragilis</name>
    <dbReference type="NCBI Taxonomy" id="817"/>
    <lineage>
        <taxon>Bacteria</taxon>
        <taxon>Pseudomonadati</taxon>
        <taxon>Bacteroidota</taxon>
        <taxon>Bacteroidia</taxon>
        <taxon>Bacteroidales</taxon>
        <taxon>Bacteroidaceae</taxon>
        <taxon>Bacteroides</taxon>
    </lineage>
</organism>
<keyword evidence="2" id="KW-0812">Transmembrane</keyword>
<gene>
    <name evidence="4" type="ORF">DXA27_10530</name>
    <name evidence="3" type="ORF">EC80_011870</name>
</gene>
<evidence type="ECO:0000256" key="1">
    <source>
        <dbReference type="SAM" id="MobiDB-lite"/>
    </source>
</evidence>
<dbReference type="EMBL" id="CP036546">
    <property type="protein sequence ID" value="QCQ45496.1"/>
    <property type="molecule type" value="Genomic_DNA"/>
</dbReference>
<name>A0A0I9RTV8_BACFG</name>